<protein>
    <submittedName>
        <fullName evidence="1">Uncharacterized protein</fullName>
    </submittedName>
</protein>
<dbReference type="Proteomes" id="UP000019367">
    <property type="component" value="Segment"/>
</dbReference>
<dbReference type="OrthoDB" id="38786at10239"/>
<sequence length="99" mass="12197">MRILIEDKLIPLSRDLWVFDYSETYGFRLVEYRQEKRQTTRHKWVAEKWDSMDERRYNSALDRPTAIPENVLLWARLEMIKRIKEADVYIGWFNEESKL</sequence>
<evidence type="ECO:0000313" key="1">
    <source>
        <dbReference type="EMBL" id="AHJ10770.1"/>
    </source>
</evidence>
<gene>
    <name evidence="1" type="ORF">P106B_87</name>
</gene>
<evidence type="ECO:0000313" key="2">
    <source>
        <dbReference type="Proteomes" id="UP000019367"/>
    </source>
</evidence>
<dbReference type="EMBL" id="KF977490">
    <property type="protein sequence ID" value="AHJ10770.1"/>
    <property type="molecule type" value="Genomic_DNA"/>
</dbReference>
<reference evidence="1 2" key="1">
    <citation type="journal article" date="2015" name="Microbiology">
        <title>Genomic and phenotypic characterization of Rhizobium gallicum phage vB_RglS_P106B.</title>
        <authorList>
            <person name="Halmillawewa A.P."/>
            <person name="Restrepo-Cordoba M."/>
            <person name="Yost C.K."/>
            <person name="Hynes M.F."/>
        </authorList>
    </citation>
    <scope>NUCLEOTIDE SEQUENCE [LARGE SCALE GENOMIC DNA]</scope>
</reference>
<keyword evidence="2" id="KW-1185">Reference proteome</keyword>
<accession>W6E8K0</accession>
<dbReference type="KEGG" id="vg:18503033"/>
<dbReference type="RefSeq" id="YP_009006013.1">
    <property type="nucleotide sequence ID" value="NC_023566.1"/>
</dbReference>
<dbReference type="GeneID" id="18503033"/>
<proteinExistence type="predicted"/>
<organism evidence="1 2">
    <name type="scientific">Rhizobium phage vB_RglS_P106B</name>
    <dbReference type="NCBI Taxonomy" id="1458697"/>
    <lineage>
        <taxon>Viruses</taxon>
        <taxon>Duplodnaviria</taxon>
        <taxon>Heunggongvirae</taxon>
        <taxon>Uroviricota</taxon>
        <taxon>Caudoviricetes</taxon>
        <taxon>Rigallicvirus</taxon>
        <taxon>Rigallicvirus P106B</taxon>
    </lineage>
</organism>
<name>W6E8K0_9CAUD</name>